<accession>A0A183H6V5</accession>
<keyword evidence="2" id="KW-1185">Reference proteome</keyword>
<dbReference type="STRING" id="387005.A0A183H6V5"/>
<evidence type="ECO:0000313" key="3">
    <source>
        <dbReference type="WBParaSite" id="OFLC_0000321601-mRNA-1"/>
    </source>
</evidence>
<dbReference type="WBParaSite" id="OFLC_0000321601-mRNA-1">
    <property type="protein sequence ID" value="OFLC_0000321601-mRNA-1"/>
    <property type="gene ID" value="OFLC_0000321601"/>
</dbReference>
<reference evidence="1 2" key="2">
    <citation type="submission" date="2018-11" db="EMBL/GenBank/DDBJ databases">
        <authorList>
            <consortium name="Pathogen Informatics"/>
        </authorList>
    </citation>
    <scope>NUCLEOTIDE SEQUENCE [LARGE SCALE GENOMIC DNA]</scope>
</reference>
<reference evidence="3" key="1">
    <citation type="submission" date="2016-06" db="UniProtKB">
        <authorList>
            <consortium name="WormBaseParasite"/>
        </authorList>
    </citation>
    <scope>IDENTIFICATION</scope>
</reference>
<sequence>MDWNIFMPSIHGSIPRVHFIAFLKKKSDECDTSDDVTIIDSLNIMDEQSNISSDTIFSGLSPVLVGNLCNKIAHRRGRPWEILYECTLYDFYDIAFAWSQNALFDIDGKAVVKMMKGW</sequence>
<name>A0A183H6V5_9BILA</name>
<dbReference type="AlphaFoldDB" id="A0A183H6V5"/>
<gene>
    <name evidence="1" type="ORF">OFLC_LOCUS3217</name>
</gene>
<dbReference type="Proteomes" id="UP000267606">
    <property type="component" value="Unassembled WGS sequence"/>
</dbReference>
<protein>
    <submittedName>
        <fullName evidence="3">Dynein_AAA_lid domain-containing protein</fullName>
    </submittedName>
</protein>
<organism evidence="3">
    <name type="scientific">Onchocerca flexuosa</name>
    <dbReference type="NCBI Taxonomy" id="387005"/>
    <lineage>
        <taxon>Eukaryota</taxon>
        <taxon>Metazoa</taxon>
        <taxon>Ecdysozoa</taxon>
        <taxon>Nematoda</taxon>
        <taxon>Chromadorea</taxon>
        <taxon>Rhabditida</taxon>
        <taxon>Spirurina</taxon>
        <taxon>Spiruromorpha</taxon>
        <taxon>Filarioidea</taxon>
        <taxon>Onchocercidae</taxon>
        <taxon>Onchocerca</taxon>
    </lineage>
</organism>
<evidence type="ECO:0000313" key="1">
    <source>
        <dbReference type="EMBL" id="VDO35703.1"/>
    </source>
</evidence>
<evidence type="ECO:0000313" key="2">
    <source>
        <dbReference type="Proteomes" id="UP000267606"/>
    </source>
</evidence>
<dbReference type="EMBL" id="UZAJ01002083">
    <property type="protein sequence ID" value="VDO35703.1"/>
    <property type="molecule type" value="Genomic_DNA"/>
</dbReference>
<proteinExistence type="predicted"/>